<feature type="transmembrane region" description="Helical" evidence="2">
    <location>
        <begin position="62"/>
        <end position="79"/>
    </location>
</feature>
<keyword evidence="2" id="KW-0812">Transmembrane</keyword>
<sequence>MTDTLKKVCTAAGFFSWCCLYFACVSCILTLISNDPADFLTALILVIPFAGTMLLSRSAKNAALYIGYHILLLAVIWGMDQAGLFLQAWRPWVFSGLILAAMIIFFAKRIYSGKTDDDDMPQPDHPYPGPAAGPGHSSQSPDAPEGPARSRRSTYFSVHPAAAVVFFILWLAADALDAPQTAIAMTLCACVFLLTAILTIYLTNIEDYISGNRQIANIPIKAIIRSGNGSITAFLLLGLVLMAVFTHMGLERFLTGLKDLLLAIIRFLFSFLPQGNDAAPVPETEVQASAPSGFPLEGGKTSPIMEAISNFLVAFMQIALILGAAALVIYIVYQLWSRFLGSSLKKEASAKDPSGPNDVVEKLKKTPSSKRGPLFFSSLPKNKIRRIYYKKISGRHKQAAIDPSMTPDQLTRAITPNDPEAARKFTEIYEKARYSKTPDDGDISAYKELSRKI</sequence>
<feature type="transmembrane region" description="Helical" evidence="2">
    <location>
        <begin position="12"/>
        <end position="33"/>
    </location>
</feature>
<feature type="transmembrane region" description="Helical" evidence="2">
    <location>
        <begin position="231"/>
        <end position="250"/>
    </location>
</feature>
<evidence type="ECO:0000256" key="1">
    <source>
        <dbReference type="SAM" id="MobiDB-lite"/>
    </source>
</evidence>
<feature type="transmembrane region" description="Helical" evidence="2">
    <location>
        <begin position="91"/>
        <end position="111"/>
    </location>
</feature>
<feature type="region of interest" description="Disordered" evidence="1">
    <location>
        <begin position="118"/>
        <end position="151"/>
    </location>
</feature>
<organism evidence="3 4">
    <name type="scientific">Candidatus Scybalocola faecigallinarum</name>
    <dbReference type="NCBI Taxonomy" id="2840941"/>
    <lineage>
        <taxon>Bacteria</taxon>
        <taxon>Bacillati</taxon>
        <taxon>Bacillota</taxon>
        <taxon>Clostridia</taxon>
        <taxon>Lachnospirales</taxon>
        <taxon>Lachnospiraceae</taxon>
        <taxon>Lachnospiraceae incertae sedis</taxon>
        <taxon>Candidatus Scybalocola (ex Gilroy et al. 2021)</taxon>
    </lineage>
</organism>
<dbReference type="Proteomes" id="UP000823927">
    <property type="component" value="Unassembled WGS sequence"/>
</dbReference>
<keyword evidence="2" id="KW-0472">Membrane</keyword>
<feature type="transmembrane region" description="Helical" evidence="2">
    <location>
        <begin position="311"/>
        <end position="336"/>
    </location>
</feature>
<keyword evidence="2" id="KW-1133">Transmembrane helix</keyword>
<feature type="transmembrane region" description="Helical" evidence="2">
    <location>
        <begin position="155"/>
        <end position="176"/>
    </location>
</feature>
<feature type="region of interest" description="Disordered" evidence="1">
    <location>
        <begin position="347"/>
        <end position="372"/>
    </location>
</feature>
<comment type="caution">
    <text evidence="3">The sequence shown here is derived from an EMBL/GenBank/DDBJ whole genome shotgun (WGS) entry which is preliminary data.</text>
</comment>
<dbReference type="EMBL" id="DVIT01000037">
    <property type="protein sequence ID" value="HIS47936.1"/>
    <property type="molecule type" value="Genomic_DNA"/>
</dbReference>
<reference evidence="3" key="1">
    <citation type="submission" date="2020-10" db="EMBL/GenBank/DDBJ databases">
        <authorList>
            <person name="Gilroy R."/>
        </authorList>
    </citation>
    <scope>NUCLEOTIDE SEQUENCE</scope>
    <source>
        <strain evidence="3">CHK178-757</strain>
    </source>
</reference>
<accession>A0A9D1F5L9</accession>
<feature type="transmembrane region" description="Helical" evidence="2">
    <location>
        <begin position="39"/>
        <end position="55"/>
    </location>
</feature>
<evidence type="ECO:0000313" key="3">
    <source>
        <dbReference type="EMBL" id="HIS47936.1"/>
    </source>
</evidence>
<evidence type="ECO:0000256" key="2">
    <source>
        <dbReference type="SAM" id="Phobius"/>
    </source>
</evidence>
<evidence type="ECO:0000313" key="4">
    <source>
        <dbReference type="Proteomes" id="UP000823927"/>
    </source>
</evidence>
<feature type="transmembrane region" description="Helical" evidence="2">
    <location>
        <begin position="182"/>
        <end position="203"/>
    </location>
</feature>
<name>A0A9D1F5L9_9FIRM</name>
<dbReference type="AlphaFoldDB" id="A0A9D1F5L9"/>
<reference evidence="3" key="2">
    <citation type="journal article" date="2021" name="PeerJ">
        <title>Extensive microbial diversity within the chicken gut microbiome revealed by metagenomics and culture.</title>
        <authorList>
            <person name="Gilroy R."/>
            <person name="Ravi A."/>
            <person name="Getino M."/>
            <person name="Pursley I."/>
            <person name="Horton D.L."/>
            <person name="Alikhan N.F."/>
            <person name="Baker D."/>
            <person name="Gharbi K."/>
            <person name="Hall N."/>
            <person name="Watson M."/>
            <person name="Adriaenssens E.M."/>
            <person name="Foster-Nyarko E."/>
            <person name="Jarju S."/>
            <person name="Secka A."/>
            <person name="Antonio M."/>
            <person name="Oren A."/>
            <person name="Chaudhuri R.R."/>
            <person name="La Ragione R."/>
            <person name="Hildebrand F."/>
            <person name="Pallen M.J."/>
        </authorList>
    </citation>
    <scope>NUCLEOTIDE SEQUENCE</scope>
    <source>
        <strain evidence="3">CHK178-757</strain>
    </source>
</reference>
<proteinExistence type="predicted"/>
<gene>
    <name evidence="3" type="ORF">IAB46_10395</name>
</gene>
<protein>
    <submittedName>
        <fullName evidence="3">DUF4129 domain-containing protein</fullName>
    </submittedName>
</protein>